<dbReference type="EMBL" id="KI912119">
    <property type="protein sequence ID" value="ETS74846.1"/>
    <property type="molecule type" value="Genomic_DNA"/>
</dbReference>
<accession>W3WPV4</accession>
<dbReference type="AlphaFoldDB" id="W3WPV4"/>
<evidence type="ECO:0000313" key="2">
    <source>
        <dbReference type="Proteomes" id="UP000030651"/>
    </source>
</evidence>
<dbReference type="InParanoid" id="W3WPV4"/>
<sequence>MPNNVALQADIGSLGLSGLGAFTTLLSAMSKDNVQPMAMMLLENLGSLFHVNGPYASHVPEVMTRAVSHPVGRLSLAVGWRRGDAISVFAQTAGGQAITLLATCLANIYEEHRYGLILSNLCTLLLPKSLPRSSPTQVADIAKLVAAKAAPLSFGNVLAQQTHRVLSVYQQLQLKPPTQLLEPPSVESAVQLFENLTYLQNGKDCLVRVSGSTSILYIIAMVLFMFPSCTMVTVESMVIHDNEEARIIIEVSEALTKVQVETKLDPCQTLVATPITPLRRRYHETPLQPSLQWDGWLKQALCLQLARFGLIFTHDLQETFCEFMVQIAPHLKLCDFRNTGRRFSGHPMLGSRKRFDELLGPHFRYKLASTCREICLYDPQQKIQDPVAQWQQLIKVLERGFKSVKCTCGQCVTPFFRWPRCQRECSRQSISRIMGSALAAGILCCLLEPQGPVNMTLDDFSNTLSGPVILRVLGTLGLEGADLTEPPDFHGSQYGVYRDILSLIDSRSSYNDSQLGLSCGGYSIYPRVLDSFGVDSEGRFTFKISEGLFLHNDTYHHFLCEEDERPKFDLIAKPGKELAPLSIAKLGEPLSLTVSLREGFGGLAIRLNVQRSGLYFNVSPVDTVLGLMYLDTTQSCDHGIGETLHEEYEAQVAIGSIGTVPNKEFELNITTTAGNSQAQFLACNGDGRGDLLLKCCLNCGVRQALEGGYTNLIVT</sequence>
<dbReference type="Proteomes" id="UP000030651">
    <property type="component" value="Unassembled WGS sequence"/>
</dbReference>
<dbReference type="OrthoDB" id="5421021at2759"/>
<dbReference type="RefSeq" id="XP_007840102.1">
    <property type="nucleotide sequence ID" value="XM_007841911.1"/>
</dbReference>
<reference evidence="2" key="1">
    <citation type="journal article" date="2015" name="BMC Genomics">
        <title>Genomic and transcriptomic analysis of the endophytic fungus Pestalotiopsis fici reveals its lifestyle and high potential for synthesis of natural products.</title>
        <authorList>
            <person name="Wang X."/>
            <person name="Zhang X."/>
            <person name="Liu L."/>
            <person name="Xiang M."/>
            <person name="Wang W."/>
            <person name="Sun X."/>
            <person name="Che Y."/>
            <person name="Guo L."/>
            <person name="Liu G."/>
            <person name="Guo L."/>
            <person name="Wang C."/>
            <person name="Yin W.B."/>
            <person name="Stadler M."/>
            <person name="Zhang X."/>
            <person name="Liu X."/>
        </authorList>
    </citation>
    <scope>NUCLEOTIDE SEQUENCE [LARGE SCALE GENOMIC DNA]</scope>
    <source>
        <strain evidence="2">W106-1 / CGMCC3.15140</strain>
    </source>
</reference>
<evidence type="ECO:0000313" key="1">
    <source>
        <dbReference type="EMBL" id="ETS74846.1"/>
    </source>
</evidence>
<proteinExistence type="predicted"/>
<dbReference type="KEGG" id="pfy:PFICI_13330"/>
<dbReference type="HOGENOM" id="CLU_024750_0_0_1"/>
<organism evidence="1 2">
    <name type="scientific">Pestalotiopsis fici (strain W106-1 / CGMCC3.15140)</name>
    <dbReference type="NCBI Taxonomy" id="1229662"/>
    <lineage>
        <taxon>Eukaryota</taxon>
        <taxon>Fungi</taxon>
        <taxon>Dikarya</taxon>
        <taxon>Ascomycota</taxon>
        <taxon>Pezizomycotina</taxon>
        <taxon>Sordariomycetes</taxon>
        <taxon>Xylariomycetidae</taxon>
        <taxon>Amphisphaeriales</taxon>
        <taxon>Sporocadaceae</taxon>
        <taxon>Pestalotiopsis</taxon>
    </lineage>
</organism>
<protein>
    <submittedName>
        <fullName evidence="1">Uncharacterized protein</fullName>
    </submittedName>
</protein>
<dbReference type="GeneID" id="19278343"/>
<dbReference type="eggNOG" id="ENOG502SPAQ">
    <property type="taxonomic scope" value="Eukaryota"/>
</dbReference>
<name>W3WPV4_PESFW</name>
<keyword evidence="2" id="KW-1185">Reference proteome</keyword>
<gene>
    <name evidence="1" type="ORF">PFICI_13330</name>
</gene>
<dbReference type="OMA" id="QWDGWLK"/>